<dbReference type="OrthoDB" id="3192849at2"/>
<dbReference type="Proteomes" id="UP000249239">
    <property type="component" value="Unassembled WGS sequence"/>
</dbReference>
<name>A0A2W7NVP7_9BACT</name>
<reference evidence="2 3" key="1">
    <citation type="submission" date="2018-06" db="EMBL/GenBank/DDBJ databases">
        <title>Genomic Encyclopedia of Archaeal and Bacterial Type Strains, Phase II (KMG-II): from individual species to whole genera.</title>
        <authorList>
            <person name="Goeker M."/>
        </authorList>
    </citation>
    <scope>NUCLEOTIDE SEQUENCE [LARGE SCALE GENOMIC DNA]</scope>
    <source>
        <strain evidence="2 3">DSM 6779</strain>
    </source>
</reference>
<feature type="domain" description="Putative Se/S carrier protein-like" evidence="1">
    <location>
        <begin position="5"/>
        <end position="66"/>
    </location>
</feature>
<protein>
    <submittedName>
        <fullName evidence="2">Uncharacterized protein DUF3343</fullName>
    </submittedName>
</protein>
<dbReference type="AlphaFoldDB" id="A0A2W7NVP7"/>
<gene>
    <name evidence="2" type="ORF">LX69_02139</name>
</gene>
<evidence type="ECO:0000313" key="2">
    <source>
        <dbReference type="EMBL" id="PZX15302.1"/>
    </source>
</evidence>
<dbReference type="RefSeq" id="WP_111445988.1">
    <property type="nucleotide sequence ID" value="NZ_QKZK01000016.1"/>
</dbReference>
<proteinExistence type="predicted"/>
<dbReference type="EMBL" id="QKZK01000016">
    <property type="protein sequence ID" value="PZX15302.1"/>
    <property type="molecule type" value="Genomic_DNA"/>
</dbReference>
<comment type="caution">
    <text evidence="2">The sequence shown here is derived from an EMBL/GenBank/DDBJ whole genome shotgun (WGS) entry which is preliminary data.</text>
</comment>
<organism evidence="2 3">
    <name type="scientific">Breznakibacter xylanolyticus</name>
    <dbReference type="NCBI Taxonomy" id="990"/>
    <lineage>
        <taxon>Bacteria</taxon>
        <taxon>Pseudomonadati</taxon>
        <taxon>Bacteroidota</taxon>
        <taxon>Bacteroidia</taxon>
        <taxon>Marinilabiliales</taxon>
        <taxon>Marinilabiliaceae</taxon>
        <taxon>Breznakibacter</taxon>
    </lineage>
</organism>
<keyword evidence="3" id="KW-1185">Reference proteome</keyword>
<accession>A0A2W7NVP7</accession>
<dbReference type="Pfam" id="PF11823">
    <property type="entry name" value="Se_S_carrier"/>
    <property type="match status" value="1"/>
</dbReference>
<sequence>MHRTILTFQNTRNVIKADQLLAHHGIRARIIPVPEHISSECGMCIETTPENTLAIQSLLTENHVQFTIQQW</sequence>
<evidence type="ECO:0000259" key="1">
    <source>
        <dbReference type="Pfam" id="PF11823"/>
    </source>
</evidence>
<evidence type="ECO:0000313" key="3">
    <source>
        <dbReference type="Proteomes" id="UP000249239"/>
    </source>
</evidence>
<dbReference type="InterPro" id="IPR021778">
    <property type="entry name" value="Se/S_carrier-like"/>
</dbReference>